<dbReference type="Proteomes" id="UP001295469">
    <property type="component" value="Chromosome A09"/>
</dbReference>
<dbReference type="AlphaFoldDB" id="A0A816P446"/>
<accession>A0A816P446</accession>
<sequence length="47" mass="5317">MEHGRFLAWYAPGQESVVSEEIVKNAPVPAIFYENSVDRVVLIVEVK</sequence>
<organism evidence="1">
    <name type="scientific">Brassica napus</name>
    <name type="common">Rape</name>
    <dbReference type="NCBI Taxonomy" id="3708"/>
    <lineage>
        <taxon>Eukaryota</taxon>
        <taxon>Viridiplantae</taxon>
        <taxon>Streptophyta</taxon>
        <taxon>Embryophyta</taxon>
        <taxon>Tracheophyta</taxon>
        <taxon>Spermatophyta</taxon>
        <taxon>Magnoliopsida</taxon>
        <taxon>eudicotyledons</taxon>
        <taxon>Gunneridae</taxon>
        <taxon>Pentapetalae</taxon>
        <taxon>rosids</taxon>
        <taxon>malvids</taxon>
        <taxon>Brassicales</taxon>
        <taxon>Brassicaceae</taxon>
        <taxon>Brassiceae</taxon>
        <taxon>Brassica</taxon>
    </lineage>
</organism>
<proteinExistence type="predicted"/>
<protein>
    <submittedName>
        <fullName evidence="1">(rape) hypothetical protein</fullName>
    </submittedName>
</protein>
<name>A0A816P446_BRANA</name>
<dbReference type="EMBL" id="HG994363">
    <property type="protein sequence ID" value="CAF2044253.1"/>
    <property type="molecule type" value="Genomic_DNA"/>
</dbReference>
<evidence type="ECO:0000313" key="1">
    <source>
        <dbReference type="EMBL" id="CAF2044253.1"/>
    </source>
</evidence>
<gene>
    <name evidence="1" type="ORF">DARMORV10_A09P33930.1</name>
</gene>
<reference evidence="1" key="1">
    <citation type="submission" date="2021-01" db="EMBL/GenBank/DDBJ databases">
        <authorList>
            <consortium name="Genoscope - CEA"/>
            <person name="William W."/>
        </authorList>
    </citation>
    <scope>NUCLEOTIDE SEQUENCE</scope>
</reference>